<proteinExistence type="predicted"/>
<keyword evidence="2" id="KW-1185">Reference proteome</keyword>
<organism evidence="1 2">
    <name type="scientific">Amycolatopsis tolypomycina</name>
    <dbReference type="NCBI Taxonomy" id="208445"/>
    <lineage>
        <taxon>Bacteria</taxon>
        <taxon>Bacillati</taxon>
        <taxon>Actinomycetota</taxon>
        <taxon>Actinomycetes</taxon>
        <taxon>Pseudonocardiales</taxon>
        <taxon>Pseudonocardiaceae</taxon>
        <taxon>Amycolatopsis</taxon>
    </lineage>
</organism>
<dbReference type="STRING" id="208445.SAMN04489727_5734"/>
<dbReference type="Proteomes" id="UP000199622">
    <property type="component" value="Unassembled WGS sequence"/>
</dbReference>
<evidence type="ECO:0000313" key="1">
    <source>
        <dbReference type="EMBL" id="SEC95285.1"/>
    </source>
</evidence>
<name>A0A1H4WPU5_9PSEU</name>
<dbReference type="AlphaFoldDB" id="A0A1H4WPU5"/>
<reference evidence="2" key="1">
    <citation type="submission" date="2016-10" db="EMBL/GenBank/DDBJ databases">
        <authorList>
            <person name="Varghese N."/>
            <person name="Submissions S."/>
        </authorList>
    </citation>
    <scope>NUCLEOTIDE SEQUENCE [LARGE SCALE GENOMIC DNA]</scope>
    <source>
        <strain evidence="2">DSM 44544</strain>
    </source>
</reference>
<evidence type="ECO:0000313" key="2">
    <source>
        <dbReference type="Proteomes" id="UP000199622"/>
    </source>
</evidence>
<gene>
    <name evidence="1" type="ORF">SAMN04489727_5734</name>
</gene>
<sequence length="81" mass="8524">MSTPAVLVPQGDPLAPTESLAPVTAAARTFHTRARAIPCRGSVALARGQTLFAAQVAADAVKVLRRLVTSREDHLVIPALR</sequence>
<dbReference type="EMBL" id="FNSO01000004">
    <property type="protein sequence ID" value="SEC95285.1"/>
    <property type="molecule type" value="Genomic_DNA"/>
</dbReference>
<accession>A0A1H4WPU5</accession>
<protein>
    <submittedName>
        <fullName evidence="1">Uncharacterized protein</fullName>
    </submittedName>
</protein>
<dbReference type="RefSeq" id="WP_091312907.1">
    <property type="nucleotide sequence ID" value="NZ_FNSO01000004.1"/>
</dbReference>